<evidence type="ECO:0000256" key="9">
    <source>
        <dbReference type="HAMAP-Rule" id="MF_00135"/>
    </source>
</evidence>
<name>W8TAE3_PEPAC</name>
<dbReference type="eggNOG" id="COG0135">
    <property type="taxonomic scope" value="Bacteria"/>
</dbReference>
<dbReference type="HAMAP" id="MF_00135">
    <property type="entry name" value="PRAI"/>
    <property type="match status" value="1"/>
</dbReference>
<keyword evidence="7 9" id="KW-0057">Aromatic amino acid biosynthesis</keyword>
<evidence type="ECO:0000256" key="7">
    <source>
        <dbReference type="ARBA" id="ARBA00023141"/>
    </source>
</evidence>
<dbReference type="InterPro" id="IPR013785">
    <property type="entry name" value="Aldolase_TIM"/>
</dbReference>
<dbReference type="RefSeq" id="WP_041693214.1">
    <property type="nucleotide sequence ID" value="NZ_CP007453.1"/>
</dbReference>
<dbReference type="InterPro" id="IPR044643">
    <property type="entry name" value="TrpF_fam"/>
</dbReference>
<dbReference type="UniPathway" id="UPA00035">
    <property type="reaction ID" value="UER00042"/>
</dbReference>
<dbReference type="PANTHER" id="PTHR42894:SF1">
    <property type="entry name" value="N-(5'-PHOSPHORIBOSYL)ANTHRANILATE ISOMERASE"/>
    <property type="match status" value="1"/>
</dbReference>
<dbReference type="GO" id="GO:0004640">
    <property type="term" value="F:phosphoribosylanthranilate isomerase activity"/>
    <property type="evidence" value="ECO:0007669"/>
    <property type="project" value="UniProtKB-UniRule"/>
</dbReference>
<dbReference type="GO" id="GO:0000162">
    <property type="term" value="P:L-tryptophan biosynthetic process"/>
    <property type="evidence" value="ECO:0007669"/>
    <property type="project" value="UniProtKB-UniRule"/>
</dbReference>
<dbReference type="KEGG" id="eac:EAL2_808p03710"/>
<keyword evidence="5 9" id="KW-0028">Amino-acid biosynthesis</keyword>
<geneLocation type="plasmid" evidence="11 12">
    <name>EAL2_808p</name>
</geneLocation>
<sequence length="195" mass="21476">MTMVKICGLTRGVDIEYANMLMPEYVGFVFASSKRQLAPEDAAVLIQRLKPEIKKVGVFVDEDIDVVLDTARICGLDVLQLHGNETPEYCRSIEGYEVWKAFRVEGERSIEEIGEYEVDGVLLDSFESGQHGGTGRTFDWNLAATVAKEHFTILAGGLSPENVKSAIEIVRPAAVDVSSGVETDGMKDYLKIKNS</sequence>
<dbReference type="Gene3D" id="3.20.20.70">
    <property type="entry name" value="Aldolase class I"/>
    <property type="match status" value="1"/>
</dbReference>
<dbReference type="CDD" id="cd00405">
    <property type="entry name" value="PRAI"/>
    <property type="match status" value="1"/>
</dbReference>
<gene>
    <name evidence="9 11" type="primary">trpF</name>
    <name evidence="11" type="ORF">EAL2_808p03710</name>
</gene>
<evidence type="ECO:0000256" key="2">
    <source>
        <dbReference type="ARBA" id="ARBA00004664"/>
    </source>
</evidence>
<evidence type="ECO:0000256" key="1">
    <source>
        <dbReference type="ARBA" id="ARBA00001164"/>
    </source>
</evidence>
<dbReference type="OrthoDB" id="9786954at2"/>
<dbReference type="Proteomes" id="UP000019591">
    <property type="component" value="Plasmid EAL2_808p"/>
</dbReference>
<evidence type="ECO:0000256" key="8">
    <source>
        <dbReference type="ARBA" id="ARBA00023235"/>
    </source>
</evidence>
<dbReference type="InterPro" id="IPR011060">
    <property type="entry name" value="RibuloseP-bd_barrel"/>
</dbReference>
<evidence type="ECO:0000256" key="3">
    <source>
        <dbReference type="ARBA" id="ARBA00012572"/>
    </source>
</evidence>
<evidence type="ECO:0000256" key="4">
    <source>
        <dbReference type="ARBA" id="ARBA00022272"/>
    </source>
</evidence>
<keyword evidence="6 9" id="KW-0822">Tryptophan biosynthesis</keyword>
<dbReference type="PANTHER" id="PTHR42894">
    <property type="entry name" value="N-(5'-PHOSPHORIBOSYL)ANTHRANILATE ISOMERASE"/>
    <property type="match status" value="1"/>
</dbReference>
<keyword evidence="11" id="KW-0614">Plasmid</keyword>
<dbReference type="InterPro" id="IPR001240">
    <property type="entry name" value="PRAI_dom"/>
</dbReference>
<comment type="pathway">
    <text evidence="2 9">Amino-acid biosynthesis; L-tryptophan biosynthesis; L-tryptophan from chorismate: step 3/5.</text>
</comment>
<evidence type="ECO:0000313" key="12">
    <source>
        <dbReference type="Proteomes" id="UP000019591"/>
    </source>
</evidence>
<comment type="catalytic activity">
    <reaction evidence="1 9">
        <text>N-(5-phospho-beta-D-ribosyl)anthranilate = 1-(2-carboxyphenylamino)-1-deoxy-D-ribulose 5-phosphate</text>
        <dbReference type="Rhea" id="RHEA:21540"/>
        <dbReference type="ChEBI" id="CHEBI:18277"/>
        <dbReference type="ChEBI" id="CHEBI:58613"/>
        <dbReference type="EC" id="5.3.1.24"/>
    </reaction>
</comment>
<dbReference type="EMBL" id="CP007453">
    <property type="protein sequence ID" value="AHM57875.1"/>
    <property type="molecule type" value="Genomic_DNA"/>
</dbReference>
<evidence type="ECO:0000313" key="11">
    <source>
        <dbReference type="EMBL" id="AHM57875.1"/>
    </source>
</evidence>
<dbReference type="SUPFAM" id="SSF51366">
    <property type="entry name" value="Ribulose-phoshate binding barrel"/>
    <property type="match status" value="1"/>
</dbReference>
<dbReference type="Pfam" id="PF00697">
    <property type="entry name" value="PRAI"/>
    <property type="match status" value="1"/>
</dbReference>
<keyword evidence="8 9" id="KW-0413">Isomerase</keyword>
<dbReference type="HOGENOM" id="CLU_076364_1_0_9"/>
<accession>W8TAE3</accession>
<evidence type="ECO:0000256" key="6">
    <source>
        <dbReference type="ARBA" id="ARBA00022822"/>
    </source>
</evidence>
<keyword evidence="12" id="KW-1185">Reference proteome</keyword>
<evidence type="ECO:0000256" key="5">
    <source>
        <dbReference type="ARBA" id="ARBA00022605"/>
    </source>
</evidence>
<evidence type="ECO:0000259" key="10">
    <source>
        <dbReference type="Pfam" id="PF00697"/>
    </source>
</evidence>
<feature type="domain" description="N-(5'phosphoribosyl) anthranilate isomerase (PRAI)" evidence="10">
    <location>
        <begin position="4"/>
        <end position="194"/>
    </location>
</feature>
<reference evidence="11 12" key="1">
    <citation type="journal article" date="2014" name="Genome Announc.">
        <title>Complete Genome Sequence of Amino Acid-Utilizing Eubacterium acidaminophilum al-2 (DSM 3953).</title>
        <authorList>
            <person name="Poehlein A."/>
            <person name="Andreesen J.R."/>
            <person name="Daniel R."/>
        </authorList>
    </citation>
    <scope>NUCLEOTIDE SEQUENCE [LARGE SCALE GENOMIC DNA]</scope>
    <source>
        <strain evidence="11 12">DSM 3953</strain>
        <plasmid evidence="12">Plasmid EAL2_808p</plasmid>
    </source>
</reference>
<dbReference type="EC" id="5.3.1.24" evidence="3 9"/>
<dbReference type="PATRIC" id="fig|1286171.3.peg.2547"/>
<protein>
    <recommendedName>
        <fullName evidence="4 9">N-(5'-phosphoribosyl)anthranilate isomerase</fullName>
        <shortName evidence="9">PRAI</shortName>
        <ecNumber evidence="3 9">5.3.1.24</ecNumber>
    </recommendedName>
</protein>
<dbReference type="AlphaFoldDB" id="W8TAE3"/>
<proteinExistence type="inferred from homology"/>
<comment type="similarity">
    <text evidence="9">Belongs to the TrpF family.</text>
</comment>
<organism evidence="11 12">
    <name type="scientific">Peptoclostridium acidaminophilum DSM 3953</name>
    <dbReference type="NCBI Taxonomy" id="1286171"/>
    <lineage>
        <taxon>Bacteria</taxon>
        <taxon>Bacillati</taxon>
        <taxon>Bacillota</taxon>
        <taxon>Clostridia</taxon>
        <taxon>Peptostreptococcales</taxon>
        <taxon>Peptoclostridiaceae</taxon>
        <taxon>Peptoclostridium</taxon>
    </lineage>
</organism>